<evidence type="ECO:0000256" key="1">
    <source>
        <dbReference type="SAM" id="MobiDB-lite"/>
    </source>
</evidence>
<sequence length="1031" mass="109497">HECTVERVESGRSPTAADSPPVHSARLAASSPRPILLQTQHRNKSLPQPEKTGKDWSSFTKLPHLSGKSKPLHRRNTTANDDELLNRVVTSPPAGSLRELVLRSVYTHVDSDDNRILVTIARVMLTMQVTGPHLTAACKTDGGGVGPRGAGVREHELRVRRGRTSYADAARGKAERPRQISEEAINALYQVTGVLRSLANASEHLHTFVSSGALGELLHALRIHTDRDVLTNVARCLSVASGDTSCCSWLCACADSAGALLRALAACASRASLAVRLAYTLGNMAAGDQQARINIYNEEGSLDVLLTILESYTKRSTVAVESRDLGPDPDLHLVGSDLVGSDGSNEDVLIKTVRVIANLCLADSVGTGVAGSYGERTIRALLACLEVAEKSYYSEMSVTYDNEDDQYDRCDELAVAALATLNNVTFYLEPPPSPRRIDDTIDMLCKATCRWAQGSGLAACEAVRALGNLSRSARAAQVLVLEGALDLLPRFHTHEDASVRCSAAGLLVNVCGAGGGAAGGAAAATALAGSARRGDAPTAALLARALWNAHAHHPLDQQHSALATQSLALFIDDDSVFTPCEAIGGSQTSETKQHVKFGLAQDCEEPNSEEQKSDLEVMINGHRSDGEEEDVGYSTEDLEFEEGEGCVCASCKRLAGWEELVAVALPLLEALQPSRCNNTYNGKCYLSDKVIDCFLLYTYVTEAVMERRTLNVILAFALITNGLCLPSHLRRFKRQVNTLPVSQSTEKTPTTLTVNSDAISINNNGSPQSVPIDKSDEDLKFEDTEPVETSDDTGGSNLYSLLNVFLRNLIQITARQHKHMIEPRQDIANGFYYVNTTQFERQESSSEESNSNSDENVEGSKEGLDSELESGEDYDEPPGGGDGQGGGLLGLLAGLSGGEDGQSDLGSLLATVSGIIANLSGDGIDLNALIASGIGLFVGLLSEGDQNPGAVVASYLLTSLDTITGGGAQNNGAFFGNFLSKLVKGTSANGLASSVDAPSVFWTLQLDILRAIVQFGTGIAAAASSMFFGAS</sequence>
<evidence type="ECO:0000313" key="3">
    <source>
        <dbReference type="Proteomes" id="UP000324832"/>
    </source>
</evidence>
<proteinExistence type="predicted"/>
<dbReference type="PANTHER" id="PTHR21356">
    <property type="entry name" value="ARMADILLO REPEAT CONTAINING 2"/>
    <property type="match status" value="1"/>
</dbReference>
<feature type="non-terminal residue" evidence="2">
    <location>
        <position position="1"/>
    </location>
</feature>
<dbReference type="AlphaFoldDB" id="A0A5E4PYK6"/>
<organism evidence="2 3">
    <name type="scientific">Leptidea sinapis</name>
    <dbReference type="NCBI Taxonomy" id="189913"/>
    <lineage>
        <taxon>Eukaryota</taxon>
        <taxon>Metazoa</taxon>
        <taxon>Ecdysozoa</taxon>
        <taxon>Arthropoda</taxon>
        <taxon>Hexapoda</taxon>
        <taxon>Insecta</taxon>
        <taxon>Pterygota</taxon>
        <taxon>Neoptera</taxon>
        <taxon>Endopterygota</taxon>
        <taxon>Lepidoptera</taxon>
        <taxon>Glossata</taxon>
        <taxon>Ditrysia</taxon>
        <taxon>Papilionoidea</taxon>
        <taxon>Pieridae</taxon>
        <taxon>Dismorphiinae</taxon>
        <taxon>Leptidea</taxon>
    </lineage>
</organism>
<dbReference type="SUPFAM" id="SSF48371">
    <property type="entry name" value="ARM repeat"/>
    <property type="match status" value="1"/>
</dbReference>
<accession>A0A5E4PYK6</accession>
<reference evidence="2 3" key="1">
    <citation type="submission" date="2017-07" db="EMBL/GenBank/DDBJ databases">
        <authorList>
            <person name="Talla V."/>
            <person name="Backstrom N."/>
        </authorList>
    </citation>
    <scope>NUCLEOTIDE SEQUENCE [LARGE SCALE GENOMIC DNA]</scope>
</reference>
<feature type="region of interest" description="Disordered" evidence="1">
    <location>
        <begin position="840"/>
        <end position="886"/>
    </location>
</feature>
<name>A0A5E4PYK6_9NEOP</name>
<feature type="compositionally biased region" description="Basic and acidic residues" evidence="1">
    <location>
        <begin position="1"/>
        <end position="10"/>
    </location>
</feature>
<gene>
    <name evidence="2" type="ORF">LSINAPIS_LOCUS3376</name>
</gene>
<feature type="compositionally biased region" description="Acidic residues" evidence="1">
    <location>
        <begin position="865"/>
        <end position="876"/>
    </location>
</feature>
<dbReference type="Gene3D" id="1.25.10.10">
    <property type="entry name" value="Leucine-rich Repeat Variant"/>
    <property type="match status" value="2"/>
</dbReference>
<dbReference type="EMBL" id="FZQP02000793">
    <property type="protein sequence ID" value="VVC90476.1"/>
    <property type="molecule type" value="Genomic_DNA"/>
</dbReference>
<evidence type="ECO:0000313" key="2">
    <source>
        <dbReference type="EMBL" id="VVC90476.1"/>
    </source>
</evidence>
<dbReference type="Proteomes" id="UP000324832">
    <property type="component" value="Unassembled WGS sequence"/>
</dbReference>
<dbReference type="InterPro" id="IPR038905">
    <property type="entry name" value="ARMC2"/>
</dbReference>
<protein>
    <recommendedName>
        <fullName evidence="4">Armadillo repeat-containing domain-containing protein</fullName>
    </recommendedName>
</protein>
<dbReference type="InterPro" id="IPR011989">
    <property type="entry name" value="ARM-like"/>
</dbReference>
<evidence type="ECO:0008006" key="4">
    <source>
        <dbReference type="Google" id="ProtNLM"/>
    </source>
</evidence>
<keyword evidence="3" id="KW-1185">Reference proteome</keyword>
<dbReference type="GO" id="GO:0044782">
    <property type="term" value="P:cilium organization"/>
    <property type="evidence" value="ECO:0007669"/>
    <property type="project" value="TreeGrafter"/>
</dbReference>
<feature type="region of interest" description="Disordered" evidence="1">
    <location>
        <begin position="1"/>
        <end position="79"/>
    </location>
</feature>
<dbReference type="PANTHER" id="PTHR21356:SF1">
    <property type="entry name" value="ARMADILLO REPEAT-CONTAINING PROTEIN 2"/>
    <property type="match status" value="1"/>
</dbReference>
<dbReference type="InterPro" id="IPR016024">
    <property type="entry name" value="ARM-type_fold"/>
</dbReference>